<dbReference type="VEuPathDB" id="FungiDB:MYCTH_2300105"/>
<name>G2QAF3_THET4</name>
<dbReference type="RefSeq" id="XP_003661094.1">
    <property type="nucleotide sequence ID" value="XM_003661046.1"/>
</dbReference>
<dbReference type="OMA" id="NTMMMFF"/>
<proteinExistence type="predicted"/>
<dbReference type="EMBL" id="CP003003">
    <property type="protein sequence ID" value="AEO55849.1"/>
    <property type="molecule type" value="Genomic_DNA"/>
</dbReference>
<feature type="compositionally biased region" description="Polar residues" evidence="1">
    <location>
        <begin position="36"/>
        <end position="60"/>
    </location>
</feature>
<dbReference type="GeneID" id="11511773"/>
<dbReference type="HOGENOM" id="CLU_004835_0_1_1"/>
<dbReference type="STRING" id="573729.G2QAF3"/>
<feature type="region of interest" description="Disordered" evidence="1">
    <location>
        <begin position="1"/>
        <end position="80"/>
    </location>
</feature>
<dbReference type="PANTHER" id="PTHR47785:SF4">
    <property type="entry name" value="ZN(II)2CYS6 TRANSCRIPTION FACTOR (EUROFUNG)"/>
    <property type="match status" value="1"/>
</dbReference>
<dbReference type="KEGG" id="mtm:MYCTH_2300105"/>
<feature type="region of interest" description="Disordered" evidence="1">
    <location>
        <begin position="766"/>
        <end position="868"/>
    </location>
</feature>
<feature type="compositionally biased region" description="Low complexity" evidence="1">
    <location>
        <begin position="273"/>
        <end position="289"/>
    </location>
</feature>
<feature type="region of interest" description="Disordered" evidence="1">
    <location>
        <begin position="322"/>
        <end position="390"/>
    </location>
</feature>
<dbReference type="PANTHER" id="PTHR47785">
    <property type="entry name" value="ZN(II)2CYS6 TRANSCRIPTION FACTOR (EUROFUNG)-RELATED-RELATED"/>
    <property type="match status" value="1"/>
</dbReference>
<dbReference type="InterPro" id="IPR053181">
    <property type="entry name" value="EcdB-like_regulator"/>
</dbReference>
<feature type="compositionally biased region" description="Pro residues" evidence="1">
    <location>
        <begin position="785"/>
        <end position="802"/>
    </location>
</feature>
<feature type="region of interest" description="Disordered" evidence="1">
    <location>
        <begin position="245"/>
        <end position="289"/>
    </location>
</feature>
<evidence type="ECO:0000313" key="2">
    <source>
        <dbReference type="EMBL" id="AEO55849.1"/>
    </source>
</evidence>
<dbReference type="InParanoid" id="G2QAF3"/>
<feature type="compositionally biased region" description="Low complexity" evidence="1">
    <location>
        <begin position="343"/>
        <end position="358"/>
    </location>
</feature>
<sequence>MVRNGTSVDVPAEPPLDDDERPESAESAALTAEDAGSSSPGDTAGTQAPINSQEARTITRSMEEEKEVEPGPAVRPGAPSIPLNHTTLAAFLLKWRPISVLVRDILEAENVKYVDEFPIRQEEKRGLLRVWGRGEGLESSLRVDKVDRESLRDVGVVEMVADDLSDTGAPSPGDCWGGISSSPAPVDGKPSISLPTPDFSEALVWKYVKSFQDNIQNMHPLIIPRELNAMVKLFLDTVQQTMGKQPRGTTIAKFATTPSTQSETGSKRKRSPGPDAAEPSSASPKSSRPVFQRSINNALVLLVLALGKICLHKDKIPDVVPVSEPPAHGSPMARNGYPASPIQGSSPSQASHSHSSAGLPSPKDGAERPGPSRRASFQGGGASIKGGTSPKRNMDVIPGLDYFAYATDILGGQLAGTSLRHIYAFLLAGLYQGQLGRVLESYAYIKEAGFALQMKLRPSLDRFRRLNEMGRQGAVSDKSDNQLVFAFWTCLQLESDIIAELPLPQSHILAYEDIMPYPNIEVAKKLGFDEHVLQSYLAQLYLRKTLNQIHGMLYNPEKPLPLDVTSGAANIIEYIQETMHLSFVPPEFMFEPTDPPASDILSARLRAKYWGAQVITYRPFVRQILEFNFQKMANDTPLPASDFRSGVVVPVIGPDNDIPPQMIEYAVKGVGALIESTRAFHGLKEKRFIVTNIFGTAHAQWGNLLTLAAAFRDPILSNYIDERLLKELFAKTISFFKIIAPPTSALHIDLRILEGLQRKLWGKSSSTEAVDHPTGSSFSSSASGGPPPVQPMAPAPPMPPVAGPTGVRSSPGDHVGNGMTSMSPPLPSPLPATMPGSATPVPVSPLEPSQGPYPGGMLPPMQHQPSHH</sequence>
<reference evidence="2 3" key="1">
    <citation type="journal article" date="2011" name="Nat. Biotechnol.">
        <title>Comparative genomic analysis of the thermophilic biomass-degrading fungi Myceliophthora thermophila and Thielavia terrestris.</title>
        <authorList>
            <person name="Berka R.M."/>
            <person name="Grigoriev I.V."/>
            <person name="Otillar R."/>
            <person name="Salamov A."/>
            <person name="Grimwood J."/>
            <person name="Reid I."/>
            <person name="Ishmael N."/>
            <person name="John T."/>
            <person name="Darmond C."/>
            <person name="Moisan M.-C."/>
            <person name="Henrissat B."/>
            <person name="Coutinho P.M."/>
            <person name="Lombard V."/>
            <person name="Natvig D.O."/>
            <person name="Lindquist E."/>
            <person name="Schmutz J."/>
            <person name="Lucas S."/>
            <person name="Harris P."/>
            <person name="Powlowski J."/>
            <person name="Bellemare A."/>
            <person name="Taylor D."/>
            <person name="Butler G."/>
            <person name="de Vries R.P."/>
            <person name="Allijn I.E."/>
            <person name="van den Brink J."/>
            <person name="Ushinsky S."/>
            <person name="Storms R."/>
            <person name="Powell A.J."/>
            <person name="Paulsen I.T."/>
            <person name="Elbourne L.D.H."/>
            <person name="Baker S.E."/>
            <person name="Magnuson J."/>
            <person name="LaBoissiere S."/>
            <person name="Clutterbuck A.J."/>
            <person name="Martinez D."/>
            <person name="Wogulis M."/>
            <person name="de Leon A.L."/>
            <person name="Rey M.W."/>
            <person name="Tsang A."/>
        </authorList>
    </citation>
    <scope>NUCLEOTIDE SEQUENCE [LARGE SCALE GENOMIC DNA]</scope>
    <source>
        <strain evidence="3">ATCC 42464 / BCRC 31852 / DSM 1799</strain>
    </source>
</reference>
<dbReference type="Proteomes" id="UP000007322">
    <property type="component" value="Chromosome 2"/>
</dbReference>
<organism evidence="2 3">
    <name type="scientific">Thermothelomyces thermophilus (strain ATCC 42464 / BCRC 31852 / DSM 1799)</name>
    <name type="common">Sporotrichum thermophile</name>
    <dbReference type="NCBI Taxonomy" id="573729"/>
    <lineage>
        <taxon>Eukaryota</taxon>
        <taxon>Fungi</taxon>
        <taxon>Dikarya</taxon>
        <taxon>Ascomycota</taxon>
        <taxon>Pezizomycotina</taxon>
        <taxon>Sordariomycetes</taxon>
        <taxon>Sordariomycetidae</taxon>
        <taxon>Sordariales</taxon>
        <taxon>Chaetomiaceae</taxon>
        <taxon>Thermothelomyces</taxon>
    </lineage>
</organism>
<dbReference type="eggNOG" id="ENOG502QT5J">
    <property type="taxonomic scope" value="Eukaryota"/>
</dbReference>
<evidence type="ECO:0000256" key="1">
    <source>
        <dbReference type="SAM" id="MobiDB-lite"/>
    </source>
</evidence>
<accession>G2QAF3</accession>
<feature type="compositionally biased region" description="Low complexity" evidence="1">
    <location>
        <begin position="775"/>
        <end position="784"/>
    </location>
</feature>
<gene>
    <name evidence="2" type="ORF">MYCTH_2300105</name>
</gene>
<evidence type="ECO:0008006" key="4">
    <source>
        <dbReference type="Google" id="ProtNLM"/>
    </source>
</evidence>
<keyword evidence="3" id="KW-1185">Reference proteome</keyword>
<evidence type="ECO:0000313" key="3">
    <source>
        <dbReference type="Proteomes" id="UP000007322"/>
    </source>
</evidence>
<dbReference type="AlphaFoldDB" id="G2QAF3"/>
<protein>
    <recommendedName>
        <fullName evidence="4">Transcription factor domain-containing protein</fullName>
    </recommendedName>
</protein>
<dbReference type="OrthoDB" id="5244761at2759"/>